<dbReference type="AlphaFoldDB" id="A0A0A8ZRL1"/>
<proteinExistence type="predicted"/>
<evidence type="ECO:0000313" key="1">
    <source>
        <dbReference type="EMBL" id="JAD41431.1"/>
    </source>
</evidence>
<name>A0A0A8ZRL1_ARUDO</name>
<reference evidence="1" key="1">
    <citation type="submission" date="2014-09" db="EMBL/GenBank/DDBJ databases">
        <authorList>
            <person name="Magalhaes I.L.F."/>
            <person name="Oliveira U."/>
            <person name="Santos F.R."/>
            <person name="Vidigal T.H.D.A."/>
            <person name="Brescovit A.D."/>
            <person name="Santos A.J."/>
        </authorList>
    </citation>
    <scope>NUCLEOTIDE SEQUENCE</scope>
    <source>
        <tissue evidence="1">Shoot tissue taken approximately 20 cm above the soil surface</tissue>
    </source>
</reference>
<accession>A0A0A8ZRL1</accession>
<dbReference type="EMBL" id="GBRH01256464">
    <property type="protein sequence ID" value="JAD41431.1"/>
    <property type="molecule type" value="Transcribed_RNA"/>
</dbReference>
<sequence length="32" mass="3508">MSEPARQLPAVAPRWRVGALGELLHVRAGRRG</sequence>
<protein>
    <submittedName>
        <fullName evidence="1">Uncharacterized protein</fullName>
    </submittedName>
</protein>
<organism evidence="1">
    <name type="scientific">Arundo donax</name>
    <name type="common">Giant reed</name>
    <name type="synonym">Donax arundinaceus</name>
    <dbReference type="NCBI Taxonomy" id="35708"/>
    <lineage>
        <taxon>Eukaryota</taxon>
        <taxon>Viridiplantae</taxon>
        <taxon>Streptophyta</taxon>
        <taxon>Embryophyta</taxon>
        <taxon>Tracheophyta</taxon>
        <taxon>Spermatophyta</taxon>
        <taxon>Magnoliopsida</taxon>
        <taxon>Liliopsida</taxon>
        <taxon>Poales</taxon>
        <taxon>Poaceae</taxon>
        <taxon>PACMAD clade</taxon>
        <taxon>Arundinoideae</taxon>
        <taxon>Arundineae</taxon>
        <taxon>Arundo</taxon>
    </lineage>
</organism>
<reference evidence="1" key="2">
    <citation type="journal article" date="2015" name="Data Brief">
        <title>Shoot transcriptome of the giant reed, Arundo donax.</title>
        <authorList>
            <person name="Barrero R.A."/>
            <person name="Guerrero F.D."/>
            <person name="Moolhuijzen P."/>
            <person name="Goolsby J.A."/>
            <person name="Tidwell J."/>
            <person name="Bellgard S.E."/>
            <person name="Bellgard M.I."/>
        </authorList>
    </citation>
    <scope>NUCLEOTIDE SEQUENCE</scope>
    <source>
        <tissue evidence="1">Shoot tissue taken approximately 20 cm above the soil surface</tissue>
    </source>
</reference>